<comment type="pathway">
    <text evidence="5">Amine and polyamine biosynthesis; spermidine biosynthesis; spermidine from putrescine: step 1/1.</text>
</comment>
<evidence type="ECO:0000313" key="8">
    <source>
        <dbReference type="EMBL" id="NMG01541.1"/>
    </source>
</evidence>
<dbReference type="SUPFAM" id="SSF53335">
    <property type="entry name" value="S-adenosyl-L-methionine-dependent methyltransferases"/>
    <property type="match status" value="1"/>
</dbReference>
<gene>
    <name evidence="5 8" type="primary">speE</name>
    <name evidence="8" type="ORF">GPA21_00945</name>
</gene>
<sequence length="290" mass="32799">MQLPPQNALFEALSEDAGFFVKAGRLIESGQSEYQAYEVWDTPQYGKLFRLDGFFMTSERDEFFYHENLIHVPCIAHPAPRRALIIGGGDGGSAEELFKYSTMERVVLVELDGKVIDLAREHFESVHRGSLDDPRLELRVEDGLRYVREVAPANGERFDLIVLDLTDPIGPAEALYTSRFFDECKALLSEQGAMTLHIGAPIFQPERLRQLVDNLRAVFNKVSPYFMYIPLYGSQWGMAVASDKLDPRALAAGEVDQRIAARAIDHLQYYNGDVHVAQFALPNYLRRLLA</sequence>
<keyword evidence="9" id="KW-1185">Reference proteome</keyword>
<evidence type="ECO:0000256" key="2">
    <source>
        <dbReference type="ARBA" id="ARBA00022679"/>
    </source>
</evidence>
<proteinExistence type="inferred from homology"/>
<dbReference type="Proteomes" id="UP000599523">
    <property type="component" value="Unassembled WGS sequence"/>
</dbReference>
<dbReference type="CDD" id="cd02440">
    <property type="entry name" value="AdoMet_MTases"/>
    <property type="match status" value="1"/>
</dbReference>
<feature type="active site" description="Proton acceptor" evidence="5 6">
    <location>
        <position position="164"/>
    </location>
</feature>
<comment type="caution">
    <text evidence="8">The sequence shown here is derived from an EMBL/GenBank/DDBJ whole genome shotgun (WGS) entry which is preliminary data.</text>
</comment>
<comment type="subunit">
    <text evidence="5">Homodimer or homotetramer.</text>
</comment>
<accession>A0A972F5B7</accession>
<feature type="domain" description="PABS" evidence="7">
    <location>
        <begin position="7"/>
        <end position="243"/>
    </location>
</feature>
<dbReference type="Gene3D" id="3.40.50.150">
    <property type="entry name" value="Vaccinia Virus protein VP39"/>
    <property type="match status" value="1"/>
</dbReference>
<keyword evidence="2 5" id="KW-0808">Transferase</keyword>
<dbReference type="Pfam" id="PF01564">
    <property type="entry name" value="Spermine_synth"/>
    <property type="match status" value="1"/>
</dbReference>
<dbReference type="InterPro" id="IPR001045">
    <property type="entry name" value="Spermi_synthase"/>
</dbReference>
<comment type="similarity">
    <text evidence="1 5">Belongs to the spermidine/spermine synthase family.</text>
</comment>
<keyword evidence="3 5" id="KW-0745">Spermidine biosynthesis</keyword>
<dbReference type="InterPro" id="IPR030374">
    <property type="entry name" value="PABS"/>
</dbReference>
<evidence type="ECO:0000259" key="7">
    <source>
        <dbReference type="PROSITE" id="PS51006"/>
    </source>
</evidence>
<dbReference type="InterPro" id="IPR029063">
    <property type="entry name" value="SAM-dependent_MTases_sf"/>
</dbReference>
<evidence type="ECO:0000256" key="1">
    <source>
        <dbReference type="ARBA" id="ARBA00007867"/>
    </source>
</evidence>
<comment type="function">
    <text evidence="5">Catalyzes the irreversible transfer of a propylamine group from the amino donor S-adenosylmethioninamine (decarboxy-AdoMet) to putrescine (1,4-diaminobutane) to yield spermidine.</text>
</comment>
<dbReference type="RefSeq" id="WP_168986336.1">
    <property type="nucleotide sequence ID" value="NZ_CAWPHM010000264.1"/>
</dbReference>
<organism evidence="8 9">
    <name type="scientific">Azoarcus taiwanensis</name>
    <dbReference type="NCBI Taxonomy" id="666964"/>
    <lineage>
        <taxon>Bacteria</taxon>
        <taxon>Pseudomonadati</taxon>
        <taxon>Pseudomonadota</taxon>
        <taxon>Betaproteobacteria</taxon>
        <taxon>Rhodocyclales</taxon>
        <taxon>Zoogloeaceae</taxon>
        <taxon>Azoarcus</taxon>
    </lineage>
</organism>
<dbReference type="PROSITE" id="PS01330">
    <property type="entry name" value="PABS_1"/>
    <property type="match status" value="1"/>
</dbReference>
<feature type="binding site" evidence="5">
    <location>
        <position position="35"/>
    </location>
    <ligand>
        <name>S-methyl-5'-thioadenosine</name>
        <dbReference type="ChEBI" id="CHEBI:17509"/>
    </ligand>
</feature>
<feature type="binding site" evidence="5">
    <location>
        <position position="66"/>
    </location>
    <ligand>
        <name>spermidine</name>
        <dbReference type="ChEBI" id="CHEBI:57834"/>
    </ligand>
</feature>
<evidence type="ECO:0000313" key="9">
    <source>
        <dbReference type="Proteomes" id="UP000599523"/>
    </source>
</evidence>
<evidence type="ECO:0000256" key="5">
    <source>
        <dbReference type="HAMAP-Rule" id="MF_00198"/>
    </source>
</evidence>
<dbReference type="EC" id="2.5.1.16" evidence="5"/>
<dbReference type="GO" id="GO:0004766">
    <property type="term" value="F:spermidine synthase activity"/>
    <property type="evidence" value="ECO:0007669"/>
    <property type="project" value="UniProtKB-UniRule"/>
</dbReference>
<name>A0A972F5B7_9RHOO</name>
<protein>
    <recommendedName>
        <fullName evidence="5">Polyamine aminopropyltransferase</fullName>
    </recommendedName>
    <alternativeName>
        <fullName evidence="5">Putrescine aminopropyltransferase</fullName>
        <shortName evidence="5">PAPT</shortName>
    </alternativeName>
    <alternativeName>
        <fullName evidence="5">Spermidine synthase</fullName>
        <shortName evidence="5">SPDS</shortName>
        <shortName evidence="5">SPDSY</shortName>
        <ecNumber evidence="5">2.5.1.16</ecNumber>
    </alternativeName>
</protein>
<comment type="caution">
    <text evidence="5">Lacks conserved residue(s) required for the propagation of feature annotation.</text>
</comment>
<comment type="catalytic activity">
    <reaction evidence="5">
        <text>S-adenosyl 3-(methylsulfanyl)propylamine + putrescine = S-methyl-5'-thioadenosine + spermidine + H(+)</text>
        <dbReference type="Rhea" id="RHEA:12721"/>
        <dbReference type="ChEBI" id="CHEBI:15378"/>
        <dbReference type="ChEBI" id="CHEBI:17509"/>
        <dbReference type="ChEBI" id="CHEBI:57443"/>
        <dbReference type="ChEBI" id="CHEBI:57834"/>
        <dbReference type="ChEBI" id="CHEBI:326268"/>
        <dbReference type="EC" id="2.5.1.16"/>
    </reaction>
</comment>
<dbReference type="InterPro" id="IPR037163">
    <property type="entry name" value="Spermidine_synt_N_sf"/>
</dbReference>
<dbReference type="PANTHER" id="PTHR11558">
    <property type="entry name" value="SPERMIDINE/SPERMINE SYNTHASE"/>
    <property type="match status" value="1"/>
</dbReference>
<dbReference type="HAMAP" id="MF_00198">
    <property type="entry name" value="Spermidine_synth"/>
    <property type="match status" value="1"/>
</dbReference>
<dbReference type="Gene3D" id="2.30.140.10">
    <property type="entry name" value="Spermidine synthase, tetramerisation domain"/>
    <property type="match status" value="1"/>
</dbReference>
<dbReference type="NCBIfam" id="NF002010">
    <property type="entry name" value="PRK00811.1"/>
    <property type="match status" value="1"/>
</dbReference>
<dbReference type="InterPro" id="IPR030373">
    <property type="entry name" value="PABS_CS"/>
</dbReference>
<dbReference type="PROSITE" id="PS51006">
    <property type="entry name" value="PABS_2"/>
    <property type="match status" value="1"/>
</dbReference>
<feature type="binding site" evidence="5">
    <location>
        <begin position="142"/>
        <end position="143"/>
    </location>
    <ligand>
        <name>S-methyl-5'-thioadenosine</name>
        <dbReference type="ChEBI" id="CHEBI:17509"/>
    </ligand>
</feature>
<dbReference type="AlphaFoldDB" id="A0A972F5B7"/>
<feature type="binding site" evidence="5">
    <location>
        <position position="90"/>
    </location>
    <ligand>
        <name>spermidine</name>
        <dbReference type="ChEBI" id="CHEBI:57834"/>
    </ligand>
</feature>
<feature type="binding site" evidence="5">
    <location>
        <position position="171"/>
    </location>
    <ligand>
        <name>S-methyl-5'-thioadenosine</name>
        <dbReference type="ChEBI" id="CHEBI:17509"/>
    </ligand>
</feature>
<dbReference type="GO" id="GO:0008295">
    <property type="term" value="P:spermidine biosynthetic process"/>
    <property type="evidence" value="ECO:0007669"/>
    <property type="project" value="UniProtKB-UniRule"/>
</dbReference>
<evidence type="ECO:0000256" key="3">
    <source>
        <dbReference type="ARBA" id="ARBA00023066"/>
    </source>
</evidence>
<feature type="binding site" evidence="5">
    <location>
        <position position="110"/>
    </location>
    <ligand>
        <name>S-methyl-5'-thioadenosine</name>
        <dbReference type="ChEBI" id="CHEBI:17509"/>
    </ligand>
</feature>
<keyword evidence="4 5" id="KW-0620">Polyamine biosynthesis</keyword>
<evidence type="ECO:0000256" key="4">
    <source>
        <dbReference type="ARBA" id="ARBA00023115"/>
    </source>
</evidence>
<evidence type="ECO:0000256" key="6">
    <source>
        <dbReference type="PROSITE-ProRule" id="PRU00354"/>
    </source>
</evidence>
<dbReference type="EMBL" id="WTVM01000003">
    <property type="protein sequence ID" value="NMG01541.1"/>
    <property type="molecule type" value="Genomic_DNA"/>
</dbReference>
<dbReference type="PANTHER" id="PTHR11558:SF11">
    <property type="entry name" value="SPERMIDINE SYNTHASE"/>
    <property type="match status" value="1"/>
</dbReference>
<reference evidence="8" key="1">
    <citation type="submission" date="2019-12" db="EMBL/GenBank/DDBJ databases">
        <title>Comparative genomics gives insights into the taxonomy of the Azoarcus-Aromatoleum group and reveals separate origins of nif in the plant-associated Azoarcus and non-plant-associated Aromatoleum sub-groups.</title>
        <authorList>
            <person name="Lafos M."/>
            <person name="Maluk M."/>
            <person name="Batista M."/>
            <person name="Junghare M."/>
            <person name="Carmona M."/>
            <person name="Faoro H."/>
            <person name="Cruz L.M."/>
            <person name="Battistoni F."/>
            <person name="De Souza E."/>
            <person name="Pedrosa F."/>
            <person name="Chen W.-M."/>
            <person name="Poole P.S."/>
            <person name="Dixon R.A."/>
            <person name="James E.K."/>
        </authorList>
    </citation>
    <scope>NUCLEOTIDE SEQUENCE</scope>
    <source>
        <strain evidence="8">NSC3</strain>
    </source>
</reference>